<comment type="caution">
    <text evidence="2">The sequence shown here is derived from an EMBL/GenBank/DDBJ whole genome shotgun (WGS) entry which is preliminary data.</text>
</comment>
<dbReference type="PROSITE" id="PS50188">
    <property type="entry name" value="B302_SPRY"/>
    <property type="match status" value="1"/>
</dbReference>
<dbReference type="Proteomes" id="UP000593565">
    <property type="component" value="Unassembled WGS sequence"/>
</dbReference>
<dbReference type="Pfam" id="PF13765">
    <property type="entry name" value="PRY"/>
    <property type="match status" value="1"/>
</dbReference>
<dbReference type="InterPro" id="IPR001870">
    <property type="entry name" value="B30.2/SPRY"/>
</dbReference>
<sequence>LKKLFAVDVTLDPDTAHPDLILSADRKQVTRGDTEQNLPDTPQRFSKYPAVLGKQSFSSGRFYYEVQVRGKTAWRLGVVRENIYRKEWI</sequence>
<evidence type="ECO:0000259" key="1">
    <source>
        <dbReference type="PROSITE" id="PS50188"/>
    </source>
</evidence>
<keyword evidence="3" id="KW-1185">Reference proteome</keyword>
<feature type="domain" description="B30.2/SPRY" evidence="1">
    <location>
        <begin position="1"/>
        <end position="89"/>
    </location>
</feature>
<dbReference type="InterPro" id="IPR050143">
    <property type="entry name" value="TRIM/RBCC"/>
</dbReference>
<name>A0A7J6B278_AMEME</name>
<feature type="non-terminal residue" evidence="2">
    <location>
        <position position="1"/>
    </location>
</feature>
<dbReference type="InterPro" id="IPR013320">
    <property type="entry name" value="ConA-like_dom_sf"/>
</dbReference>
<dbReference type="InterPro" id="IPR006574">
    <property type="entry name" value="PRY"/>
</dbReference>
<proteinExistence type="predicted"/>
<dbReference type="EMBL" id="JAAGNN010000005">
    <property type="protein sequence ID" value="KAF4089006.1"/>
    <property type="molecule type" value="Genomic_DNA"/>
</dbReference>
<dbReference type="PRINTS" id="PR01407">
    <property type="entry name" value="BUTYPHLNCDUF"/>
</dbReference>
<gene>
    <name evidence="2" type="ORF">AMELA_G00061620</name>
</gene>
<dbReference type="InterPro" id="IPR003879">
    <property type="entry name" value="Butyrophylin_SPRY"/>
</dbReference>
<accession>A0A7J6B278</accession>
<feature type="non-terminal residue" evidence="2">
    <location>
        <position position="89"/>
    </location>
</feature>
<dbReference type="PANTHER" id="PTHR24103">
    <property type="entry name" value="E3 UBIQUITIN-PROTEIN LIGASE TRIM"/>
    <property type="match status" value="1"/>
</dbReference>
<dbReference type="SUPFAM" id="SSF49899">
    <property type="entry name" value="Concanavalin A-like lectins/glucanases"/>
    <property type="match status" value="1"/>
</dbReference>
<evidence type="ECO:0000313" key="2">
    <source>
        <dbReference type="EMBL" id="KAF4089006.1"/>
    </source>
</evidence>
<dbReference type="Gene3D" id="2.60.120.920">
    <property type="match status" value="1"/>
</dbReference>
<dbReference type="SMART" id="SM00589">
    <property type="entry name" value="PRY"/>
    <property type="match status" value="1"/>
</dbReference>
<dbReference type="InterPro" id="IPR043136">
    <property type="entry name" value="B30.2/SPRY_sf"/>
</dbReference>
<organism evidence="2 3">
    <name type="scientific">Ameiurus melas</name>
    <name type="common">Black bullhead</name>
    <name type="synonym">Silurus melas</name>
    <dbReference type="NCBI Taxonomy" id="219545"/>
    <lineage>
        <taxon>Eukaryota</taxon>
        <taxon>Metazoa</taxon>
        <taxon>Chordata</taxon>
        <taxon>Craniata</taxon>
        <taxon>Vertebrata</taxon>
        <taxon>Euteleostomi</taxon>
        <taxon>Actinopterygii</taxon>
        <taxon>Neopterygii</taxon>
        <taxon>Teleostei</taxon>
        <taxon>Ostariophysi</taxon>
        <taxon>Siluriformes</taxon>
        <taxon>Ictaluridae</taxon>
        <taxon>Ameiurus</taxon>
    </lineage>
</organism>
<protein>
    <recommendedName>
        <fullName evidence="1">B30.2/SPRY domain-containing protein</fullName>
    </recommendedName>
</protein>
<evidence type="ECO:0000313" key="3">
    <source>
        <dbReference type="Proteomes" id="UP000593565"/>
    </source>
</evidence>
<reference evidence="2 3" key="1">
    <citation type="submission" date="2020-02" db="EMBL/GenBank/DDBJ databases">
        <title>A chromosome-scale genome assembly of the black bullhead catfish (Ameiurus melas).</title>
        <authorList>
            <person name="Wen M."/>
            <person name="Zham M."/>
            <person name="Cabau C."/>
            <person name="Klopp C."/>
            <person name="Donnadieu C."/>
            <person name="Roques C."/>
            <person name="Bouchez O."/>
            <person name="Lampietro C."/>
            <person name="Jouanno E."/>
            <person name="Herpin A."/>
            <person name="Louis A."/>
            <person name="Berthelot C."/>
            <person name="Parey E."/>
            <person name="Roest-Crollius H."/>
            <person name="Braasch I."/>
            <person name="Postlethwait J."/>
            <person name="Robinson-Rechavi M."/>
            <person name="Echchiki A."/>
            <person name="Begum T."/>
            <person name="Montfort J."/>
            <person name="Schartl M."/>
            <person name="Bobe J."/>
            <person name="Guiguen Y."/>
        </authorList>
    </citation>
    <scope>NUCLEOTIDE SEQUENCE [LARGE SCALE GENOMIC DNA]</scope>
    <source>
        <strain evidence="2">M_S1</strain>
        <tissue evidence="2">Blood</tissue>
    </source>
</reference>
<dbReference type="AlphaFoldDB" id="A0A7J6B278"/>